<dbReference type="Proteomes" id="UP000596742">
    <property type="component" value="Unassembled WGS sequence"/>
</dbReference>
<sequence>MVCHQRSILWPYIRRQGELSDSFNILQGVRQGGILSTNLYKIFVEDLLVELEKNAIGFSLGDIYCGTPTCDDIALISSNPAELQIMLNTIGRYANQHHCNIHPTKSKVICYGSAKNHRTNT</sequence>
<feature type="domain" description="Reverse transcriptase" evidence="1">
    <location>
        <begin position="1"/>
        <end position="121"/>
    </location>
</feature>
<accession>A0A8B6GG62</accession>
<name>A0A8B6GG62_MYTGA</name>
<dbReference type="PROSITE" id="PS50878">
    <property type="entry name" value="RT_POL"/>
    <property type="match status" value="1"/>
</dbReference>
<reference evidence="2" key="1">
    <citation type="submission" date="2018-11" db="EMBL/GenBank/DDBJ databases">
        <authorList>
            <person name="Alioto T."/>
            <person name="Alioto T."/>
        </authorList>
    </citation>
    <scope>NUCLEOTIDE SEQUENCE</scope>
</reference>
<evidence type="ECO:0000313" key="3">
    <source>
        <dbReference type="Proteomes" id="UP000596742"/>
    </source>
</evidence>
<gene>
    <name evidence="2" type="ORF">MGAL_10B059156</name>
</gene>
<evidence type="ECO:0000313" key="2">
    <source>
        <dbReference type="EMBL" id="VDI63306.1"/>
    </source>
</evidence>
<dbReference type="InterPro" id="IPR000477">
    <property type="entry name" value="RT_dom"/>
</dbReference>
<protein>
    <recommendedName>
        <fullName evidence="1">Reverse transcriptase domain-containing protein</fullName>
    </recommendedName>
</protein>
<dbReference type="OrthoDB" id="6108507at2759"/>
<organism evidence="2 3">
    <name type="scientific">Mytilus galloprovincialis</name>
    <name type="common">Mediterranean mussel</name>
    <dbReference type="NCBI Taxonomy" id="29158"/>
    <lineage>
        <taxon>Eukaryota</taxon>
        <taxon>Metazoa</taxon>
        <taxon>Spiralia</taxon>
        <taxon>Lophotrochozoa</taxon>
        <taxon>Mollusca</taxon>
        <taxon>Bivalvia</taxon>
        <taxon>Autobranchia</taxon>
        <taxon>Pteriomorphia</taxon>
        <taxon>Mytilida</taxon>
        <taxon>Mytiloidea</taxon>
        <taxon>Mytilidae</taxon>
        <taxon>Mytilinae</taxon>
        <taxon>Mytilus</taxon>
    </lineage>
</organism>
<dbReference type="AlphaFoldDB" id="A0A8B6GG62"/>
<dbReference type="EMBL" id="UYJE01008367">
    <property type="protein sequence ID" value="VDI63306.1"/>
    <property type="molecule type" value="Genomic_DNA"/>
</dbReference>
<proteinExistence type="predicted"/>
<dbReference type="Pfam" id="PF00078">
    <property type="entry name" value="RVT_1"/>
    <property type="match status" value="1"/>
</dbReference>
<comment type="caution">
    <text evidence="2">The sequence shown here is derived from an EMBL/GenBank/DDBJ whole genome shotgun (WGS) entry which is preliminary data.</text>
</comment>
<keyword evidence="3" id="KW-1185">Reference proteome</keyword>
<evidence type="ECO:0000259" key="1">
    <source>
        <dbReference type="PROSITE" id="PS50878"/>
    </source>
</evidence>